<evidence type="ECO:0000256" key="8">
    <source>
        <dbReference type="ARBA" id="ARBA00022801"/>
    </source>
</evidence>
<gene>
    <name evidence="14" type="primary">PLEST009586</name>
    <name evidence="14" type="ORF">PLESTB_000593300</name>
</gene>
<evidence type="ECO:0000256" key="5">
    <source>
        <dbReference type="ARBA" id="ARBA00022516"/>
    </source>
</evidence>
<dbReference type="InterPro" id="IPR004463">
    <property type="entry name" value="UDP-acyl_GlcNac_deAcase"/>
</dbReference>
<dbReference type="GO" id="GO:0103117">
    <property type="term" value="F:UDP-3-O-acyl-N-acetylglucosamine deacetylase activity"/>
    <property type="evidence" value="ECO:0007669"/>
    <property type="project" value="UniProtKB-EC"/>
</dbReference>
<evidence type="ECO:0000256" key="1">
    <source>
        <dbReference type="ARBA" id="ARBA00001947"/>
    </source>
</evidence>
<dbReference type="Proteomes" id="UP001165080">
    <property type="component" value="Unassembled WGS sequence"/>
</dbReference>
<comment type="catalytic activity">
    <reaction evidence="11">
        <text>a UDP-3-O-[(3R)-3-hydroxyacyl]-N-acetyl-alpha-D-glucosamine + H2O = a UDP-3-O-[(3R)-3-hydroxyacyl]-alpha-D-glucosamine + acetate</text>
        <dbReference type="Rhea" id="RHEA:67816"/>
        <dbReference type="ChEBI" id="CHEBI:15377"/>
        <dbReference type="ChEBI" id="CHEBI:30089"/>
        <dbReference type="ChEBI" id="CHEBI:137740"/>
        <dbReference type="ChEBI" id="CHEBI:173225"/>
        <dbReference type="EC" id="3.5.1.108"/>
    </reaction>
</comment>
<comment type="cofactor">
    <cofactor evidence="1">
        <name>Zn(2+)</name>
        <dbReference type="ChEBI" id="CHEBI:29105"/>
    </cofactor>
</comment>
<evidence type="ECO:0000256" key="10">
    <source>
        <dbReference type="ARBA" id="ARBA00023098"/>
    </source>
</evidence>
<dbReference type="Pfam" id="PF03331">
    <property type="entry name" value="LpxC"/>
    <property type="match status" value="3"/>
</dbReference>
<comment type="function">
    <text evidence="12">Involved in the biosynthesis of lipid A, a phosphorylated glycolipid that in bacteria anchors the lipopolysaccharide to the outer membrane of the cell. Lipid A-like molecules in plants may serve as structural components of the outer membranes of mitochondria and/or chloroplasts, or may be involved in signal transduction or plant defense responses.</text>
</comment>
<dbReference type="Gene3D" id="3.30.1700.10">
    <property type="entry name" value="lpxc deacetylase, domain 2"/>
    <property type="match status" value="1"/>
</dbReference>
<keyword evidence="6" id="KW-0441">Lipid A biosynthesis</keyword>
<dbReference type="GO" id="GO:0016020">
    <property type="term" value="C:membrane"/>
    <property type="evidence" value="ECO:0007669"/>
    <property type="project" value="GOC"/>
</dbReference>
<comment type="caution">
    <text evidence="14">The sequence shown here is derived from an EMBL/GenBank/DDBJ whole genome shotgun (WGS) entry which is preliminary data.</text>
</comment>
<dbReference type="GO" id="GO:0009245">
    <property type="term" value="P:lipid A biosynthetic process"/>
    <property type="evidence" value="ECO:0007669"/>
    <property type="project" value="UniProtKB-KW"/>
</dbReference>
<feature type="compositionally biased region" description="Acidic residues" evidence="13">
    <location>
        <begin position="571"/>
        <end position="635"/>
    </location>
</feature>
<feature type="region of interest" description="Disordered" evidence="13">
    <location>
        <begin position="337"/>
        <end position="382"/>
    </location>
</feature>
<dbReference type="GO" id="GO:0046872">
    <property type="term" value="F:metal ion binding"/>
    <property type="evidence" value="ECO:0007669"/>
    <property type="project" value="UniProtKB-KW"/>
</dbReference>
<protein>
    <recommendedName>
        <fullName evidence="4">UDP-3-O-acyl-N-acetylglucosamine deacetylase</fullName>
        <ecNumber evidence="4">3.5.1.108</ecNumber>
    </recommendedName>
</protein>
<evidence type="ECO:0000256" key="4">
    <source>
        <dbReference type="ARBA" id="ARBA00012745"/>
    </source>
</evidence>
<dbReference type="PANTHER" id="PTHR33694">
    <property type="entry name" value="UDP-3-O-ACYL-N-ACETYLGLUCOSAMINE DEACETYLASE 1, MITOCHONDRIAL-RELATED"/>
    <property type="match status" value="1"/>
</dbReference>
<comment type="pathway">
    <text evidence="2">Glycolipid biosynthesis; lipid IV(A) biosynthesis; lipid IV(A) from (3R)-3-hydroxytetradecanoyl-[acyl-carrier-protein] and UDP-N-acetyl-alpha-D-glucosamine: step 2/6.</text>
</comment>
<dbReference type="GO" id="GO:2001289">
    <property type="term" value="P:lipid X metabolic process"/>
    <property type="evidence" value="ECO:0007669"/>
    <property type="project" value="UniProtKB-ARBA"/>
</dbReference>
<evidence type="ECO:0000256" key="6">
    <source>
        <dbReference type="ARBA" id="ARBA00022556"/>
    </source>
</evidence>
<reference evidence="14 15" key="1">
    <citation type="journal article" date="2023" name="Commun. Biol.">
        <title>Reorganization of the ancestral sex-determining regions during the evolution of trioecy in Pleodorina starrii.</title>
        <authorList>
            <person name="Takahashi K."/>
            <person name="Suzuki S."/>
            <person name="Kawai-Toyooka H."/>
            <person name="Yamamoto K."/>
            <person name="Hamaji T."/>
            <person name="Ootsuki R."/>
            <person name="Yamaguchi H."/>
            <person name="Kawachi M."/>
            <person name="Higashiyama T."/>
            <person name="Nozaki H."/>
        </authorList>
    </citation>
    <scope>NUCLEOTIDE SEQUENCE [LARGE SCALE GENOMIC DNA]</scope>
    <source>
        <strain evidence="14 15">NIES-4479</strain>
    </source>
</reference>
<organism evidence="14 15">
    <name type="scientific">Pleodorina starrii</name>
    <dbReference type="NCBI Taxonomy" id="330485"/>
    <lineage>
        <taxon>Eukaryota</taxon>
        <taxon>Viridiplantae</taxon>
        <taxon>Chlorophyta</taxon>
        <taxon>core chlorophytes</taxon>
        <taxon>Chlorophyceae</taxon>
        <taxon>CS clade</taxon>
        <taxon>Chlamydomonadales</taxon>
        <taxon>Volvocaceae</taxon>
        <taxon>Pleodorina</taxon>
    </lineage>
</organism>
<keyword evidence="9" id="KW-0862">Zinc</keyword>
<dbReference type="InterPro" id="IPR020568">
    <property type="entry name" value="Ribosomal_Su5_D2-typ_SF"/>
</dbReference>
<evidence type="ECO:0000313" key="15">
    <source>
        <dbReference type="Proteomes" id="UP001165080"/>
    </source>
</evidence>
<accession>A0A9W6BIS3</accession>
<feature type="compositionally biased region" description="Acidic residues" evidence="13">
    <location>
        <begin position="348"/>
        <end position="361"/>
    </location>
</feature>
<keyword evidence="10" id="KW-0443">Lipid metabolism</keyword>
<evidence type="ECO:0000256" key="3">
    <source>
        <dbReference type="ARBA" id="ARBA00006170"/>
    </source>
</evidence>
<name>A0A9W6BIS3_9CHLO</name>
<dbReference type="InterPro" id="IPR015870">
    <property type="entry name" value="UDP-acyl_N-AcGlcN_deAcase_N"/>
</dbReference>
<dbReference type="SUPFAM" id="SSF54211">
    <property type="entry name" value="Ribosomal protein S5 domain 2-like"/>
    <property type="match status" value="3"/>
</dbReference>
<keyword evidence="8" id="KW-0378">Hydrolase</keyword>
<evidence type="ECO:0000256" key="7">
    <source>
        <dbReference type="ARBA" id="ARBA00022723"/>
    </source>
</evidence>
<keyword evidence="5" id="KW-0444">Lipid biosynthesis</keyword>
<keyword evidence="15" id="KW-1185">Reference proteome</keyword>
<feature type="region of interest" description="Disordered" evidence="13">
    <location>
        <begin position="568"/>
        <end position="649"/>
    </location>
</feature>
<dbReference type="PANTHER" id="PTHR33694:SF1">
    <property type="entry name" value="UDP-3-O-ACYL-N-ACETYLGLUCOSAMINE DEACETYLASE 1, MITOCHONDRIAL-RELATED"/>
    <property type="match status" value="1"/>
</dbReference>
<keyword evidence="7" id="KW-0479">Metal-binding</keyword>
<dbReference type="InterPro" id="IPR011334">
    <property type="entry name" value="UDP-acyl_GlcNac_deAcase_C"/>
</dbReference>
<comment type="similarity">
    <text evidence="3">Belongs to the LpxC family.</text>
</comment>
<dbReference type="AlphaFoldDB" id="A0A9W6BIS3"/>
<dbReference type="Gene3D" id="3.30.230.20">
    <property type="entry name" value="lpxc deacetylase, domain 1"/>
    <property type="match status" value="2"/>
</dbReference>
<feature type="region of interest" description="Disordered" evidence="13">
    <location>
        <begin position="222"/>
        <end position="241"/>
    </location>
</feature>
<dbReference type="EC" id="3.5.1.108" evidence="4"/>
<evidence type="ECO:0000256" key="9">
    <source>
        <dbReference type="ARBA" id="ARBA00022833"/>
    </source>
</evidence>
<proteinExistence type="inferred from homology"/>
<evidence type="ECO:0000256" key="13">
    <source>
        <dbReference type="SAM" id="MobiDB-lite"/>
    </source>
</evidence>
<evidence type="ECO:0000313" key="14">
    <source>
        <dbReference type="EMBL" id="GLC52191.1"/>
    </source>
</evidence>
<evidence type="ECO:0000256" key="12">
    <source>
        <dbReference type="ARBA" id="ARBA00024987"/>
    </source>
</evidence>
<sequence>MAHQLLRRPALGCRASAASPCSAQVPVLRNVCSRIPVTILLAPSFRPQRSAANRRVARLVPCAAAADSELADPLERTRSRLLIDTSPEIIDGPDAPELPMPSEYQQTLWSSFTLAGIGLHTGEYACVRVRPAFAGEGRYFVRVAPGSNAPRALAGADMDLQEELQQDLDTEEALLNDPEYKEELVVRYQEYIDAQEEEGFGGSFVDYLKAQEYTELVQRLEEEGPPKYPFSQPEAPQPRSEDELYLPAASAFIYEANPITTTLAREDFQVGGVESLLSALEACGVDNARIEIEGGVELPVLDGSAEGWVEQICSSGLRYAPTRPDLAIQLPPAAAAYMDGSASPGAGEGEEQEQGEGEEEAAAASSSGRGGEEGGQRPVPKLVLRPQSVVSVHRGSSFVTLYPEDTFRITAGLDRHREAPVIGKQWLSWCMWEDVHYKHFLSDARGFVASPEQAMGMREAGWLMGGTEGVMLIGFEDRWYDPDMVRHEDEPVRRQIQDLIGDLSLLARDGHSGLPCGHIVSYDADHELNAAFVEKLLEATSQEDWVPIANVTGPSMAVDMKELMNGVIADSEGEEEEGGEYDEEEDEEEEYGEEGEEQGMYDGENAEAGEYDEEEEGEGGEYEDEEEEGVVDVEATEVKDPRKGRGGGR</sequence>
<dbReference type="EMBL" id="BRXU01000005">
    <property type="protein sequence ID" value="GLC52191.1"/>
    <property type="molecule type" value="Genomic_DNA"/>
</dbReference>
<evidence type="ECO:0000256" key="2">
    <source>
        <dbReference type="ARBA" id="ARBA00005002"/>
    </source>
</evidence>
<evidence type="ECO:0000256" key="11">
    <source>
        <dbReference type="ARBA" id="ARBA00024535"/>
    </source>
</evidence>